<keyword evidence="4" id="KW-1185">Reference proteome</keyword>
<accession>A0A7W3QJR5</accession>
<keyword evidence="2" id="KW-1133">Transmembrane helix</keyword>
<evidence type="ECO:0000256" key="2">
    <source>
        <dbReference type="SAM" id="Phobius"/>
    </source>
</evidence>
<dbReference type="AlphaFoldDB" id="A0A7W3QJR5"/>
<protein>
    <submittedName>
        <fullName evidence="3">Uncharacterized protein</fullName>
    </submittedName>
</protein>
<proteinExistence type="predicted"/>
<dbReference type="Proteomes" id="UP000572680">
    <property type="component" value="Unassembled WGS sequence"/>
</dbReference>
<feature type="region of interest" description="Disordered" evidence="1">
    <location>
        <begin position="50"/>
        <end position="70"/>
    </location>
</feature>
<feature type="transmembrane region" description="Helical" evidence="2">
    <location>
        <begin position="21"/>
        <end position="41"/>
    </location>
</feature>
<reference evidence="3 4" key="1">
    <citation type="submission" date="2020-08" db="EMBL/GenBank/DDBJ databases">
        <title>Genomic Encyclopedia of Type Strains, Phase IV (KMG-IV): sequencing the most valuable type-strain genomes for metagenomic binning, comparative biology and taxonomic classification.</title>
        <authorList>
            <person name="Goeker M."/>
        </authorList>
    </citation>
    <scope>NUCLEOTIDE SEQUENCE [LARGE SCALE GENOMIC DNA]</scope>
    <source>
        <strain evidence="3 4">DSM 44197</strain>
    </source>
</reference>
<evidence type="ECO:0000256" key="1">
    <source>
        <dbReference type="SAM" id="MobiDB-lite"/>
    </source>
</evidence>
<dbReference type="RefSeq" id="WP_182842066.1">
    <property type="nucleotide sequence ID" value="NZ_BAAALP010000012.1"/>
</dbReference>
<sequence length="235" mass="24344">MSSSYRSHRRRKKSNAGRLGLAGALTGAVGIAAVAAGIVLMRPDDRRTGTAIGQVGGGEAAAPSATAAPPTGPVLSLTTPEGYGYGLAAVKAGTDEKPLATSEATADGRTFAYADYVLTNTGRRPALLPNVSAADLFVPASQVPDGAKERCMPQAGVPSHMCTLPNHSKVLARLDGSRPPFRDGADTMIPGGASYLVRVATDLPVKDGLEAGDIRLYVWDARYTPERKGIEVAFP</sequence>
<dbReference type="EMBL" id="JACJIA010000001">
    <property type="protein sequence ID" value="MBA8949675.1"/>
    <property type="molecule type" value="Genomic_DNA"/>
</dbReference>
<evidence type="ECO:0000313" key="3">
    <source>
        <dbReference type="EMBL" id="MBA8949675.1"/>
    </source>
</evidence>
<organism evidence="3 4">
    <name type="scientific">Actinomadura namibiensis</name>
    <dbReference type="NCBI Taxonomy" id="182080"/>
    <lineage>
        <taxon>Bacteria</taxon>
        <taxon>Bacillati</taxon>
        <taxon>Actinomycetota</taxon>
        <taxon>Actinomycetes</taxon>
        <taxon>Streptosporangiales</taxon>
        <taxon>Thermomonosporaceae</taxon>
        <taxon>Actinomadura</taxon>
    </lineage>
</organism>
<evidence type="ECO:0000313" key="4">
    <source>
        <dbReference type="Proteomes" id="UP000572680"/>
    </source>
</evidence>
<feature type="compositionally biased region" description="Low complexity" evidence="1">
    <location>
        <begin position="60"/>
        <end position="69"/>
    </location>
</feature>
<keyword evidence="2" id="KW-0812">Transmembrane</keyword>
<name>A0A7W3QJR5_ACTNM</name>
<keyword evidence="2" id="KW-0472">Membrane</keyword>
<comment type="caution">
    <text evidence="3">The sequence shown here is derived from an EMBL/GenBank/DDBJ whole genome shotgun (WGS) entry which is preliminary data.</text>
</comment>
<gene>
    <name evidence="3" type="ORF">HNR61_001273</name>
</gene>